<evidence type="ECO:0000313" key="1">
    <source>
        <dbReference type="EMBL" id="VDL86762.1"/>
    </source>
</evidence>
<reference evidence="3" key="1">
    <citation type="submission" date="2017-02" db="UniProtKB">
        <authorList>
            <consortium name="WormBaseParasite"/>
        </authorList>
    </citation>
    <scope>IDENTIFICATION</scope>
</reference>
<organism evidence="3">
    <name type="scientific">Nippostrongylus brasiliensis</name>
    <name type="common">Rat hookworm</name>
    <dbReference type="NCBI Taxonomy" id="27835"/>
    <lineage>
        <taxon>Eukaryota</taxon>
        <taxon>Metazoa</taxon>
        <taxon>Ecdysozoa</taxon>
        <taxon>Nematoda</taxon>
        <taxon>Chromadorea</taxon>
        <taxon>Rhabditida</taxon>
        <taxon>Rhabditina</taxon>
        <taxon>Rhabditomorpha</taxon>
        <taxon>Strongyloidea</taxon>
        <taxon>Heligmosomidae</taxon>
        <taxon>Nippostrongylus</taxon>
    </lineage>
</organism>
<dbReference type="Proteomes" id="UP000271162">
    <property type="component" value="Unassembled WGS sequence"/>
</dbReference>
<dbReference type="EMBL" id="UYSL01027472">
    <property type="protein sequence ID" value="VDL86762.1"/>
    <property type="molecule type" value="Genomic_DNA"/>
</dbReference>
<keyword evidence="2" id="KW-1185">Reference proteome</keyword>
<dbReference type="WBParaSite" id="NBR_0002214801-mRNA-1">
    <property type="protein sequence ID" value="NBR_0002214801-mRNA-1"/>
    <property type="gene ID" value="NBR_0002214801"/>
</dbReference>
<protein>
    <submittedName>
        <fullName evidence="1 3">Uncharacterized protein</fullName>
    </submittedName>
</protein>
<evidence type="ECO:0000313" key="3">
    <source>
        <dbReference type="WBParaSite" id="NBR_0002214801-mRNA-1"/>
    </source>
</evidence>
<sequence length="133" mass="14902">MIRLGIAVPLRLVQVRSLVSGKDLPTIRLTDAKRKDIDEIIQPSVPKAPVTVTGDECVQIGGRPIEHTEDRTVRIFRAAREATQSPWNNTKVNLYFQGIDRVLLQAFVVCNSVNLRKLVCKAVDLSLRVTEKN</sequence>
<accession>A0A0N4YY26</accession>
<evidence type="ECO:0000313" key="2">
    <source>
        <dbReference type="Proteomes" id="UP000271162"/>
    </source>
</evidence>
<name>A0A0N4YY26_NIPBR</name>
<reference evidence="1 2" key="2">
    <citation type="submission" date="2018-11" db="EMBL/GenBank/DDBJ databases">
        <authorList>
            <consortium name="Pathogen Informatics"/>
        </authorList>
    </citation>
    <scope>NUCLEOTIDE SEQUENCE [LARGE SCALE GENOMIC DNA]</scope>
</reference>
<dbReference type="STRING" id="27835.A0A0N4YY26"/>
<proteinExistence type="predicted"/>
<gene>
    <name evidence="1" type="ORF">NBR_LOCUS22148</name>
</gene>
<dbReference type="AlphaFoldDB" id="A0A0N4YY26"/>